<evidence type="ECO:0000256" key="11">
    <source>
        <dbReference type="ARBA" id="ARBA00022989"/>
    </source>
</evidence>
<feature type="domain" description="NADH-Ubiquinone oxidoreductase (complex I) chain 5 N-terminal" evidence="19">
    <location>
        <begin position="46"/>
        <end position="92"/>
    </location>
</feature>
<dbReference type="GO" id="GO:0042773">
    <property type="term" value="P:ATP synthesis coupled electron transport"/>
    <property type="evidence" value="ECO:0007669"/>
    <property type="project" value="InterPro"/>
</dbReference>
<keyword evidence="8" id="KW-0999">Mitochondrion inner membrane</keyword>
<dbReference type="PRINTS" id="PR01434">
    <property type="entry name" value="NADHDHGNASE5"/>
</dbReference>
<evidence type="ECO:0000259" key="19">
    <source>
        <dbReference type="Pfam" id="PF00662"/>
    </source>
</evidence>
<evidence type="ECO:0000256" key="12">
    <source>
        <dbReference type="ARBA" id="ARBA00023027"/>
    </source>
</evidence>
<evidence type="ECO:0000256" key="1">
    <source>
        <dbReference type="ARBA" id="ARBA00003257"/>
    </source>
</evidence>
<dbReference type="GO" id="GO:0005743">
    <property type="term" value="C:mitochondrial inner membrane"/>
    <property type="evidence" value="ECO:0007669"/>
    <property type="project" value="UniProtKB-SubCell"/>
</dbReference>
<keyword evidence="15 17" id="KW-0472">Membrane</keyword>
<feature type="domain" description="NADH dehydrogenase subunit 5 C-terminal" evidence="20">
    <location>
        <begin position="388"/>
        <end position="563"/>
    </location>
</feature>
<dbReference type="EC" id="7.1.1.2" evidence="3 17"/>
<dbReference type="PANTHER" id="PTHR42829">
    <property type="entry name" value="NADH-UBIQUINONE OXIDOREDUCTASE CHAIN 5"/>
    <property type="match status" value="1"/>
</dbReference>
<evidence type="ECO:0000256" key="5">
    <source>
        <dbReference type="ARBA" id="ARBA00022448"/>
    </source>
</evidence>
<dbReference type="EMBL" id="FR872382">
    <property type="protein sequence ID" value="CCB84622.1"/>
    <property type="molecule type" value="Genomic_DNA"/>
</dbReference>
<dbReference type="Pfam" id="PF06455">
    <property type="entry name" value="NADH5_C"/>
    <property type="match status" value="1"/>
</dbReference>
<evidence type="ECO:0000256" key="15">
    <source>
        <dbReference type="ARBA" id="ARBA00023136"/>
    </source>
</evidence>
<feature type="transmembrane region" description="Helical" evidence="17">
    <location>
        <begin position="93"/>
        <end position="118"/>
    </location>
</feature>
<organism evidence="21">
    <name type="scientific">Bahadzia jaraguensis</name>
    <name type="common">Amphipod</name>
    <dbReference type="NCBI Taxonomy" id="1041811"/>
    <lineage>
        <taxon>Eukaryota</taxon>
        <taxon>Metazoa</taxon>
        <taxon>Ecdysozoa</taxon>
        <taxon>Arthropoda</taxon>
        <taxon>Crustacea</taxon>
        <taxon>Multicrustacea</taxon>
        <taxon>Malacostraca</taxon>
        <taxon>Eumalacostraca</taxon>
        <taxon>Peracarida</taxon>
        <taxon>Amphipoda</taxon>
        <taxon>Senticaudata</taxon>
        <taxon>Hadziida</taxon>
        <taxon>Hadzioidea</taxon>
        <taxon>Hadziidae</taxon>
        <taxon>Bahadzia</taxon>
    </lineage>
</organism>
<feature type="transmembrane region" description="Helical" evidence="17">
    <location>
        <begin position="453"/>
        <end position="480"/>
    </location>
</feature>
<dbReference type="GO" id="GO:0008137">
    <property type="term" value="F:NADH dehydrogenase (ubiquinone) activity"/>
    <property type="evidence" value="ECO:0007669"/>
    <property type="project" value="UniProtKB-EC"/>
</dbReference>
<reference evidence="21" key="1">
    <citation type="journal article" date="2012" name="Curr. Biol.">
        <title>Mitogenomic phylogenetic analysis supports continental-scale vicariance in subterranean thalassoid crustaceans.</title>
        <authorList>
            <person name="Bauza-Ribot M.M."/>
            <person name="Juan C."/>
            <person name="Nardi F."/>
            <person name="Oromi P."/>
            <person name="Pons J."/>
            <person name="Jaume D."/>
        </authorList>
    </citation>
    <scope>NUCLEOTIDE SEQUENCE</scope>
</reference>
<comment type="subcellular location">
    <subcellularLocation>
        <location evidence="2">Mitochondrion inner membrane</location>
        <topology evidence="2">Multi-pass membrane protein</topology>
    </subcellularLocation>
</comment>
<protein>
    <recommendedName>
        <fullName evidence="4 17">NADH-ubiquinone oxidoreductase chain 5</fullName>
        <ecNumber evidence="3 17">7.1.1.2</ecNumber>
    </recommendedName>
</protein>
<keyword evidence="11 17" id="KW-1133">Transmembrane helix</keyword>
<evidence type="ECO:0000256" key="4">
    <source>
        <dbReference type="ARBA" id="ARBA00021096"/>
    </source>
</evidence>
<comment type="similarity">
    <text evidence="17">Belongs to the complex I subunit 5 family.</text>
</comment>
<evidence type="ECO:0000256" key="3">
    <source>
        <dbReference type="ARBA" id="ARBA00012944"/>
    </source>
</evidence>
<evidence type="ECO:0000256" key="16">
    <source>
        <dbReference type="ARBA" id="ARBA00049551"/>
    </source>
</evidence>
<dbReference type="GO" id="GO:0003954">
    <property type="term" value="F:NADH dehydrogenase activity"/>
    <property type="evidence" value="ECO:0007669"/>
    <property type="project" value="TreeGrafter"/>
</dbReference>
<comment type="function">
    <text evidence="17">Core subunit of the mitochondrial membrane respiratory chain NADH dehydrogenase (Complex I) which catalyzes electron transfer from NADH through the respiratory chain, using ubiquinone as an electron acceptor. Essential for the catalytic activity and assembly of complex I.</text>
</comment>
<evidence type="ECO:0000256" key="2">
    <source>
        <dbReference type="ARBA" id="ARBA00004448"/>
    </source>
</evidence>
<evidence type="ECO:0000256" key="7">
    <source>
        <dbReference type="ARBA" id="ARBA00022692"/>
    </source>
</evidence>
<feature type="transmembrane region" description="Helical" evidence="17">
    <location>
        <begin position="542"/>
        <end position="563"/>
    </location>
</feature>
<feature type="transmembrane region" description="Helical" evidence="17">
    <location>
        <begin position="267"/>
        <end position="285"/>
    </location>
</feature>
<keyword evidence="14 17" id="KW-0496">Mitochondrion</keyword>
<sequence>MVLVKSVYKCFMIVLFVMSVFFFLLSIFCIEESVSYFLEWEVFCLNGVSVVMGVLIDWMSGVFLGVVCFISSMIMLYSEYYMEGDKNYKRFMVMLFFFVISMMFLIVSPNMVSLLLGWDGLGVTSYVLVIYYQSEYSCNAGMLTVLSNRVGDAGILMSIGLMFSSGSWNYIFCNELGMIVCFMMVLAGMTKSAQIPFSAWLPAAMAAPTPVSALVHSSTLVTAGVYLLIRLSSLMGDVVMWWLMVIGVLTMFMAGLGANFEGDLKKVIALSTLSQLGMMMMVLGFGVYELAFFHLIIHALFKSMIFMCGGVVIHNLMGSQDGRVALSSYQGGPLLCVVFSVANMALCGFPFLAGFYSKDAILESVFSGYLGVILLVVVIFSTSMTISYSLRLMYLCSNMNNKGTSVGLFDDLDKSLTISVISLFFGSVVGGFCLGWLMCMNGNVFVMNWWEKYYIYVSLIVGVLFSGMVEKGISFGFLIINQGVYQMWYMPYLSTFGLSKVMMKFGGSFEKSLDKGWYEYYGGGGSGKVLVGLFSMIQLSQIGVVISGYLLMSMIFGLLVLVVY</sequence>
<dbReference type="InterPro" id="IPR003945">
    <property type="entry name" value="NU5C-like"/>
</dbReference>
<dbReference type="InterPro" id="IPR001750">
    <property type="entry name" value="ND/Mrp_TM"/>
</dbReference>
<dbReference type="InterPro" id="IPR010934">
    <property type="entry name" value="NADH_DH_su5_C"/>
</dbReference>
<dbReference type="Pfam" id="PF00662">
    <property type="entry name" value="Proton_antipo_N"/>
    <property type="match status" value="1"/>
</dbReference>
<dbReference type="AlphaFoldDB" id="K7ZU69"/>
<evidence type="ECO:0000259" key="20">
    <source>
        <dbReference type="Pfam" id="PF06455"/>
    </source>
</evidence>
<keyword evidence="12 17" id="KW-0520">NAD</keyword>
<dbReference type="Pfam" id="PF00361">
    <property type="entry name" value="Proton_antipo_M"/>
    <property type="match status" value="1"/>
</dbReference>
<evidence type="ECO:0000256" key="13">
    <source>
        <dbReference type="ARBA" id="ARBA00023075"/>
    </source>
</evidence>
<evidence type="ECO:0000256" key="14">
    <source>
        <dbReference type="ARBA" id="ARBA00023128"/>
    </source>
</evidence>
<keyword evidence="7 17" id="KW-0812">Transmembrane</keyword>
<dbReference type="GO" id="GO:0015990">
    <property type="term" value="P:electron transport coupled proton transport"/>
    <property type="evidence" value="ECO:0007669"/>
    <property type="project" value="TreeGrafter"/>
</dbReference>
<feature type="transmembrane region" description="Helical" evidence="17">
    <location>
        <begin position="334"/>
        <end position="356"/>
    </location>
</feature>
<comment type="catalytic activity">
    <reaction evidence="16 17">
        <text>a ubiquinone + NADH + 5 H(+)(in) = a ubiquinol + NAD(+) + 4 H(+)(out)</text>
        <dbReference type="Rhea" id="RHEA:29091"/>
        <dbReference type="Rhea" id="RHEA-COMP:9565"/>
        <dbReference type="Rhea" id="RHEA-COMP:9566"/>
        <dbReference type="ChEBI" id="CHEBI:15378"/>
        <dbReference type="ChEBI" id="CHEBI:16389"/>
        <dbReference type="ChEBI" id="CHEBI:17976"/>
        <dbReference type="ChEBI" id="CHEBI:57540"/>
        <dbReference type="ChEBI" id="CHEBI:57945"/>
        <dbReference type="EC" id="7.1.1.2"/>
    </reaction>
</comment>
<feature type="transmembrane region" description="Helical" evidence="17">
    <location>
        <begin position="368"/>
        <end position="394"/>
    </location>
</feature>
<keyword evidence="13 17" id="KW-0830">Ubiquinone</keyword>
<evidence type="ECO:0000256" key="17">
    <source>
        <dbReference type="RuleBase" id="RU003404"/>
    </source>
</evidence>
<evidence type="ECO:0000256" key="6">
    <source>
        <dbReference type="ARBA" id="ARBA00022660"/>
    </source>
</evidence>
<evidence type="ECO:0000256" key="10">
    <source>
        <dbReference type="ARBA" id="ARBA00022982"/>
    </source>
</evidence>
<evidence type="ECO:0000313" key="21">
    <source>
        <dbReference type="EMBL" id="CCB84622.1"/>
    </source>
</evidence>
<keyword evidence="10" id="KW-0249">Electron transport</keyword>
<name>K7ZU69_BAHJA</name>
<keyword evidence="9" id="KW-1278">Translocase</keyword>
<geneLocation type="mitochondrion" evidence="21"/>
<feature type="transmembrane region" description="Helical" evidence="17">
    <location>
        <begin position="241"/>
        <end position="260"/>
    </location>
</feature>
<dbReference type="PANTHER" id="PTHR42829:SF2">
    <property type="entry name" value="NADH-UBIQUINONE OXIDOREDUCTASE CHAIN 5"/>
    <property type="match status" value="1"/>
</dbReference>
<proteinExistence type="inferred from homology"/>
<feature type="transmembrane region" description="Helical" evidence="17">
    <location>
        <begin position="291"/>
        <end position="313"/>
    </location>
</feature>
<feature type="transmembrane region" description="Helical" evidence="17">
    <location>
        <begin position="6"/>
        <end position="30"/>
    </location>
</feature>
<dbReference type="PRINTS" id="PR01435">
    <property type="entry name" value="NPOXDRDTASE5"/>
</dbReference>
<feature type="transmembrane region" description="Helical" evidence="17">
    <location>
        <begin position="415"/>
        <end position="438"/>
    </location>
</feature>
<keyword evidence="5 17" id="KW-0813">Transport</keyword>
<feature type="domain" description="NADH:quinone oxidoreductase/Mrp antiporter transmembrane" evidence="18">
    <location>
        <begin position="108"/>
        <end position="379"/>
    </location>
</feature>
<dbReference type="InterPro" id="IPR001516">
    <property type="entry name" value="Proton_antipo_N"/>
</dbReference>
<comment type="function">
    <text evidence="1">Core subunit of the mitochondrial membrane respiratory chain NADH dehydrogenase (Complex I) that is believed to belong to the minimal assembly required for catalysis. Complex I functions in the transfer of electrons from NADH to the respiratory chain. The immediate electron acceptor for the enzyme is believed to be ubiquinone.</text>
</comment>
<evidence type="ECO:0000259" key="18">
    <source>
        <dbReference type="Pfam" id="PF00361"/>
    </source>
</evidence>
<evidence type="ECO:0000256" key="9">
    <source>
        <dbReference type="ARBA" id="ARBA00022967"/>
    </source>
</evidence>
<keyword evidence="6" id="KW-0679">Respiratory chain</keyword>
<evidence type="ECO:0000256" key="8">
    <source>
        <dbReference type="ARBA" id="ARBA00022792"/>
    </source>
</evidence>
<gene>
    <name evidence="21" type="primary">nd5</name>
</gene>
<accession>K7ZU69</accession>